<dbReference type="GO" id="GO:0071555">
    <property type="term" value="P:cell wall organization"/>
    <property type="evidence" value="ECO:0007669"/>
    <property type="project" value="UniProtKB-KW"/>
</dbReference>
<evidence type="ECO:0000256" key="4">
    <source>
        <dbReference type="ARBA" id="ARBA00007553"/>
    </source>
</evidence>
<evidence type="ECO:0000256" key="6">
    <source>
        <dbReference type="ARBA" id="ARBA00022490"/>
    </source>
</evidence>
<protein>
    <recommendedName>
        <fullName evidence="11">1,6-anhydro-N-acetylmuramyl-L-alanine amidase AmpD</fullName>
        <ecNumber evidence="5">3.5.1.28</ecNumber>
    </recommendedName>
    <alternativeName>
        <fullName evidence="12">N-acetylmuramoyl-L-alanine amidase</fullName>
    </alternativeName>
</protein>
<evidence type="ECO:0000256" key="11">
    <source>
        <dbReference type="ARBA" id="ARBA00039257"/>
    </source>
</evidence>
<dbReference type="Proteomes" id="UP000007472">
    <property type="component" value="Chromosome"/>
</dbReference>
<keyword evidence="10" id="KW-0961">Cell wall biogenesis/degradation</keyword>
<evidence type="ECO:0000256" key="7">
    <source>
        <dbReference type="ARBA" id="ARBA00022723"/>
    </source>
</evidence>
<evidence type="ECO:0000256" key="2">
    <source>
        <dbReference type="ARBA" id="ARBA00001947"/>
    </source>
</evidence>
<dbReference type="GO" id="GO:0046872">
    <property type="term" value="F:metal ion binding"/>
    <property type="evidence" value="ECO:0007669"/>
    <property type="project" value="UniProtKB-KW"/>
</dbReference>
<evidence type="ECO:0000256" key="10">
    <source>
        <dbReference type="ARBA" id="ARBA00023316"/>
    </source>
</evidence>
<proteinExistence type="inferred from homology"/>
<comment type="cofactor">
    <cofactor evidence="2">
        <name>Zn(2+)</name>
        <dbReference type="ChEBI" id="CHEBI:29105"/>
    </cofactor>
</comment>
<evidence type="ECO:0000259" key="13">
    <source>
        <dbReference type="SMART" id="SM00644"/>
    </source>
</evidence>
<dbReference type="Pfam" id="PF01510">
    <property type="entry name" value="Amidase_2"/>
    <property type="match status" value="1"/>
</dbReference>
<keyword evidence="9" id="KW-0862">Zinc</keyword>
<evidence type="ECO:0000256" key="12">
    <source>
        <dbReference type="ARBA" id="ARBA00042615"/>
    </source>
</evidence>
<keyword evidence="6" id="KW-0963">Cytoplasm</keyword>
<dbReference type="CDD" id="cd06583">
    <property type="entry name" value="PGRP"/>
    <property type="match status" value="1"/>
</dbReference>
<dbReference type="InterPro" id="IPR002502">
    <property type="entry name" value="Amidase_domain"/>
</dbReference>
<dbReference type="PANTHER" id="PTHR30417">
    <property type="entry name" value="N-ACETYLMURAMOYL-L-ALANINE AMIDASE AMID"/>
    <property type="match status" value="1"/>
</dbReference>
<dbReference type="GO" id="GO:0008745">
    <property type="term" value="F:N-acetylmuramoyl-L-alanine amidase activity"/>
    <property type="evidence" value="ECO:0007669"/>
    <property type="project" value="UniProtKB-EC"/>
</dbReference>
<organism evidence="14 15">
    <name type="scientific">Taylorella equigenitalis (strain MCE9)</name>
    <dbReference type="NCBI Taxonomy" id="937774"/>
    <lineage>
        <taxon>Bacteria</taxon>
        <taxon>Pseudomonadati</taxon>
        <taxon>Pseudomonadota</taxon>
        <taxon>Betaproteobacteria</taxon>
        <taxon>Burkholderiales</taxon>
        <taxon>Alcaligenaceae</taxon>
        <taxon>Taylorella</taxon>
    </lineage>
</organism>
<reference evidence="14 15" key="1">
    <citation type="journal article" date="2011" name="J. Bacteriol.">
        <title>Genome sequence of Taylorella equigenitalis MCE9, the causative agent of contagious equine metritis.</title>
        <authorList>
            <person name="Hebert L."/>
            <person name="Moumen B."/>
            <person name="Duquesne F."/>
            <person name="Breuil M.F."/>
            <person name="Laugier C."/>
            <person name="Batto J.M."/>
            <person name="Renault P."/>
            <person name="Petry S."/>
        </authorList>
    </citation>
    <scope>NUCLEOTIDE SEQUENCE [LARGE SCALE GENOMIC DNA]</scope>
    <source>
        <strain evidence="14 15">MCE9</strain>
    </source>
</reference>
<dbReference type="EMBL" id="CP002456">
    <property type="protein sequence ID" value="ADU91854.1"/>
    <property type="molecule type" value="Genomic_DNA"/>
</dbReference>
<feature type="domain" description="N-acetylmuramoyl-L-alanine amidase" evidence="13">
    <location>
        <begin position="20"/>
        <end position="168"/>
    </location>
</feature>
<sequence>MTYPYIDRHGFLNNCKQIASPNFSDRPKNTQVSLLVVHFISLPPYIYGNNFVEQLFTNRINASDHPYFATINHLRVSSHFYIQRSGEIIQFVSTDKMAFHAGVSSLNGREKCNEFSIGIELEGSEIDVFETEQYKSLAYLCRIIKTRYPIQHVRGHEHIAPERKIDPGPYFDWYRMRFECGWSYREIPQSLENLISFNKT</sequence>
<evidence type="ECO:0000256" key="3">
    <source>
        <dbReference type="ARBA" id="ARBA00004496"/>
    </source>
</evidence>
<evidence type="ECO:0000313" key="14">
    <source>
        <dbReference type="EMBL" id="ADU91854.1"/>
    </source>
</evidence>
<dbReference type="NCBIfam" id="NF008758">
    <property type="entry name" value="PRK11789.1"/>
    <property type="match status" value="1"/>
</dbReference>
<gene>
    <name evidence="14" type="ordered locus">TEQUI_0923</name>
</gene>
<dbReference type="KEGG" id="teq:TEQUI_0923"/>
<keyword evidence="8 14" id="KW-0378">Hydrolase</keyword>
<evidence type="ECO:0000256" key="1">
    <source>
        <dbReference type="ARBA" id="ARBA00001561"/>
    </source>
</evidence>
<evidence type="ECO:0000256" key="9">
    <source>
        <dbReference type="ARBA" id="ARBA00022833"/>
    </source>
</evidence>
<dbReference type="AlphaFoldDB" id="A0A654KHD8"/>
<accession>A0A654KHD8</accession>
<comment type="subcellular location">
    <subcellularLocation>
        <location evidence="3">Cytoplasm</location>
    </subcellularLocation>
</comment>
<dbReference type="EC" id="3.5.1.28" evidence="5"/>
<dbReference type="GO" id="GO:0009254">
    <property type="term" value="P:peptidoglycan turnover"/>
    <property type="evidence" value="ECO:0007669"/>
    <property type="project" value="TreeGrafter"/>
</dbReference>
<dbReference type="InterPro" id="IPR036505">
    <property type="entry name" value="Amidase/PGRP_sf"/>
</dbReference>
<comment type="catalytic activity">
    <reaction evidence="1">
        <text>Hydrolyzes the link between N-acetylmuramoyl residues and L-amino acid residues in certain cell-wall glycopeptides.</text>
        <dbReference type="EC" id="3.5.1.28"/>
    </reaction>
</comment>
<evidence type="ECO:0000256" key="8">
    <source>
        <dbReference type="ARBA" id="ARBA00022801"/>
    </source>
</evidence>
<dbReference type="GO" id="GO:0005737">
    <property type="term" value="C:cytoplasm"/>
    <property type="evidence" value="ECO:0007669"/>
    <property type="project" value="UniProtKB-SubCell"/>
</dbReference>
<name>A0A654KHD8_TAYEM</name>
<evidence type="ECO:0000313" key="15">
    <source>
        <dbReference type="Proteomes" id="UP000007472"/>
    </source>
</evidence>
<dbReference type="SMART" id="SM00644">
    <property type="entry name" value="Ami_2"/>
    <property type="match status" value="1"/>
</dbReference>
<dbReference type="Gene3D" id="3.40.80.10">
    <property type="entry name" value="Peptidoglycan recognition protein-like"/>
    <property type="match status" value="1"/>
</dbReference>
<evidence type="ECO:0000256" key="5">
    <source>
        <dbReference type="ARBA" id="ARBA00011901"/>
    </source>
</evidence>
<comment type="similarity">
    <text evidence="4">Belongs to the N-acetylmuramoyl-L-alanine amidase 2 family.</text>
</comment>
<dbReference type="PANTHER" id="PTHR30417:SF4">
    <property type="entry name" value="1,6-ANHYDRO-N-ACETYLMURAMYL-L-ALANINE AMIDASE AMPD"/>
    <property type="match status" value="1"/>
</dbReference>
<dbReference type="GO" id="GO:0009253">
    <property type="term" value="P:peptidoglycan catabolic process"/>
    <property type="evidence" value="ECO:0007669"/>
    <property type="project" value="InterPro"/>
</dbReference>
<dbReference type="SUPFAM" id="SSF55846">
    <property type="entry name" value="N-acetylmuramoyl-L-alanine amidase-like"/>
    <property type="match status" value="1"/>
</dbReference>
<keyword evidence="7" id="KW-0479">Metal-binding</keyword>
<dbReference type="InterPro" id="IPR051206">
    <property type="entry name" value="NAMLAA_amidase_2"/>
</dbReference>